<protein>
    <submittedName>
        <fullName evidence="1">Four helix bundle protein</fullName>
    </submittedName>
</protein>
<dbReference type="AlphaFoldDB" id="A0A2M7BMT4"/>
<dbReference type="NCBIfam" id="TIGR02436">
    <property type="entry name" value="four helix bundle protein"/>
    <property type="match status" value="1"/>
</dbReference>
<proteinExistence type="predicted"/>
<dbReference type="SUPFAM" id="SSF158446">
    <property type="entry name" value="IVS-encoded protein-like"/>
    <property type="match status" value="1"/>
</dbReference>
<dbReference type="EMBL" id="PEVB01000100">
    <property type="protein sequence ID" value="PIV06803.1"/>
    <property type="molecule type" value="Genomic_DNA"/>
</dbReference>
<dbReference type="PANTHER" id="PTHR38471">
    <property type="entry name" value="FOUR HELIX BUNDLE PROTEIN"/>
    <property type="match status" value="1"/>
</dbReference>
<sequence length="115" mass="13437">MEYNLEERTKTFSKNLLRFFKKIRINTINDNVIKQVLRSSTSVGANYCEANGATSKLDFRSKIFICKKEAKETLYWIDLFEEIVDEINKKELLFLKDEAKQIMLIFSKIGATLSN</sequence>
<accession>A0A2M7BMT4</accession>
<name>A0A2M7BMT4_9BACT</name>
<evidence type="ECO:0000313" key="1">
    <source>
        <dbReference type="EMBL" id="PIV06803.1"/>
    </source>
</evidence>
<gene>
    <name evidence="1" type="ORF">COS53_03685</name>
</gene>
<reference evidence="2" key="1">
    <citation type="submission" date="2017-09" db="EMBL/GenBank/DDBJ databases">
        <title>Depth-based differentiation of microbial function through sediment-hosted aquifers and enrichment of novel symbionts in the deep terrestrial subsurface.</title>
        <authorList>
            <person name="Probst A.J."/>
            <person name="Ladd B."/>
            <person name="Jarett J.K."/>
            <person name="Geller-Mcgrath D.E."/>
            <person name="Sieber C.M.K."/>
            <person name="Emerson J.B."/>
            <person name="Anantharaman K."/>
            <person name="Thomas B.C."/>
            <person name="Malmstrom R."/>
            <person name="Stieglmeier M."/>
            <person name="Klingl A."/>
            <person name="Woyke T."/>
            <person name="Ryan C.M."/>
            <person name="Banfield J.F."/>
        </authorList>
    </citation>
    <scope>NUCLEOTIDE SEQUENCE [LARGE SCALE GENOMIC DNA]</scope>
</reference>
<dbReference type="Pfam" id="PF05635">
    <property type="entry name" value="23S_rRNA_IVP"/>
    <property type="match status" value="1"/>
</dbReference>
<dbReference type="Proteomes" id="UP000229191">
    <property type="component" value="Unassembled WGS sequence"/>
</dbReference>
<dbReference type="InterPro" id="IPR012657">
    <property type="entry name" value="23S_rRNA-intervening_sequence"/>
</dbReference>
<dbReference type="PANTHER" id="PTHR38471:SF2">
    <property type="entry name" value="FOUR HELIX BUNDLE PROTEIN"/>
    <property type="match status" value="1"/>
</dbReference>
<dbReference type="InterPro" id="IPR036583">
    <property type="entry name" value="23S_rRNA_IVS_sf"/>
</dbReference>
<organism evidence="1 2">
    <name type="scientific">Candidatus Shapirobacteria bacterium CG03_land_8_20_14_0_80_35_14</name>
    <dbReference type="NCBI Taxonomy" id="1974878"/>
    <lineage>
        <taxon>Bacteria</taxon>
        <taxon>Candidatus Shapironibacteriota</taxon>
    </lineage>
</organism>
<comment type="caution">
    <text evidence="1">The sequence shown here is derived from an EMBL/GenBank/DDBJ whole genome shotgun (WGS) entry which is preliminary data.</text>
</comment>
<dbReference type="Gene3D" id="1.20.1440.60">
    <property type="entry name" value="23S rRNA-intervening sequence"/>
    <property type="match status" value="1"/>
</dbReference>
<evidence type="ECO:0000313" key="2">
    <source>
        <dbReference type="Proteomes" id="UP000229191"/>
    </source>
</evidence>